<protein>
    <submittedName>
        <fullName evidence="2">Uncharacterized protein</fullName>
    </submittedName>
</protein>
<dbReference type="RefSeq" id="WP_144071825.1">
    <property type="nucleotide sequence ID" value="NZ_VJZR01000012.1"/>
</dbReference>
<evidence type="ECO:0000256" key="1">
    <source>
        <dbReference type="SAM" id="Phobius"/>
    </source>
</evidence>
<dbReference type="Proteomes" id="UP000318585">
    <property type="component" value="Unassembled WGS sequence"/>
</dbReference>
<evidence type="ECO:0000313" key="2">
    <source>
        <dbReference type="EMBL" id="TRX16603.1"/>
    </source>
</evidence>
<keyword evidence="3" id="KW-1185">Reference proteome</keyword>
<proteinExistence type="predicted"/>
<sequence length="85" mass="10001">MKAKFIKISLILISIFVIVLLYLNSSYYIEKQFWKYNAGKYIGDVITNQKQIDNSNCQIVFCFGKKLIIEDLKTGENGYYENKSW</sequence>
<name>A0A553C808_9FLAO</name>
<reference evidence="2 3" key="1">
    <citation type="submission" date="2019-07" db="EMBL/GenBank/DDBJ databases">
        <title>Novel species of Flavobacterium.</title>
        <authorList>
            <person name="Liu Q."/>
            <person name="Xin Y.-H."/>
        </authorList>
    </citation>
    <scope>NUCLEOTIDE SEQUENCE [LARGE SCALE GENOMIC DNA]</scope>
    <source>
        <strain evidence="2 3">LB3P56</strain>
    </source>
</reference>
<comment type="caution">
    <text evidence="2">The sequence shown here is derived from an EMBL/GenBank/DDBJ whole genome shotgun (WGS) entry which is preliminary data.</text>
</comment>
<dbReference type="AlphaFoldDB" id="A0A553C808"/>
<accession>A0A553C808</accession>
<gene>
    <name evidence="2" type="ORF">FNW17_12640</name>
</gene>
<keyword evidence="1" id="KW-1133">Transmembrane helix</keyword>
<dbReference type="EMBL" id="VJZR01000012">
    <property type="protein sequence ID" value="TRX16603.1"/>
    <property type="molecule type" value="Genomic_DNA"/>
</dbReference>
<dbReference type="OrthoDB" id="1452551at2"/>
<keyword evidence="1" id="KW-0812">Transmembrane</keyword>
<organism evidence="2 3">
    <name type="scientific">Flavobacterium franklandianum</name>
    <dbReference type="NCBI Taxonomy" id="2594430"/>
    <lineage>
        <taxon>Bacteria</taxon>
        <taxon>Pseudomonadati</taxon>
        <taxon>Bacteroidota</taxon>
        <taxon>Flavobacteriia</taxon>
        <taxon>Flavobacteriales</taxon>
        <taxon>Flavobacteriaceae</taxon>
        <taxon>Flavobacterium</taxon>
    </lineage>
</organism>
<keyword evidence="1" id="KW-0472">Membrane</keyword>
<feature type="transmembrane region" description="Helical" evidence="1">
    <location>
        <begin position="6"/>
        <end position="23"/>
    </location>
</feature>
<evidence type="ECO:0000313" key="3">
    <source>
        <dbReference type="Proteomes" id="UP000318585"/>
    </source>
</evidence>